<evidence type="ECO:0000256" key="1">
    <source>
        <dbReference type="ARBA" id="ARBA00004123"/>
    </source>
</evidence>
<dbReference type="GO" id="GO:0003700">
    <property type="term" value="F:DNA-binding transcription factor activity"/>
    <property type="evidence" value="ECO:0000318"/>
    <property type="project" value="GO_Central"/>
</dbReference>
<keyword evidence="9" id="KW-1185">Reference proteome</keyword>
<keyword evidence="5" id="KW-0539">Nucleus</keyword>
<dbReference type="AlphaFoldDB" id="A0A0K9NSZ6"/>
<feature type="domain" description="BHLH" evidence="7">
    <location>
        <begin position="141"/>
        <end position="191"/>
    </location>
</feature>
<dbReference type="FunFam" id="4.10.280.10:FF:000002">
    <property type="entry name" value="Basic helix-loop-helix transcription factor"/>
    <property type="match status" value="1"/>
</dbReference>
<dbReference type="OrthoDB" id="678327at2759"/>
<dbReference type="PROSITE" id="PS50888">
    <property type="entry name" value="BHLH"/>
    <property type="match status" value="1"/>
</dbReference>
<comment type="similarity">
    <text evidence="2">Belongs to the bHLH protein family.</text>
</comment>
<dbReference type="EMBL" id="LFYR01001803">
    <property type="protein sequence ID" value="KMZ59147.1"/>
    <property type="molecule type" value="Genomic_DNA"/>
</dbReference>
<keyword evidence="4" id="KW-0804">Transcription</keyword>
<comment type="subcellular location">
    <subcellularLocation>
        <location evidence="1">Nucleus</location>
    </subcellularLocation>
</comment>
<dbReference type="CDD" id="cd18919">
    <property type="entry name" value="bHLH_AtBPE_like"/>
    <property type="match status" value="1"/>
</dbReference>
<dbReference type="Pfam" id="PF00010">
    <property type="entry name" value="HLH"/>
    <property type="match status" value="1"/>
</dbReference>
<dbReference type="GO" id="GO:0046983">
    <property type="term" value="F:protein dimerization activity"/>
    <property type="evidence" value="ECO:0007669"/>
    <property type="project" value="InterPro"/>
</dbReference>
<dbReference type="GO" id="GO:0005634">
    <property type="term" value="C:nucleus"/>
    <property type="evidence" value="ECO:0000318"/>
    <property type="project" value="GO_Central"/>
</dbReference>
<feature type="compositionally biased region" description="Basic and acidic residues" evidence="6">
    <location>
        <begin position="1"/>
        <end position="13"/>
    </location>
</feature>
<sequence length="265" mass="29815">MDPRSMVTRRSDPEIWPFQNPGTHREVRRSEVAGSRDGSAEESTVTGQSSGKRNTRRRENGTPVAVSEEESSKLVSTSSDFDLTECDVKRHKLVKCKDENGDSKLDMEGNYGNYNNPTDQSAQPSEAPKQDYIHVRARRGQATDSHSLAERARREKISERMKILQDLVPGCNKVIGKSLVLDEIINYIQSLQRQVEFLSMKLEVVNSRINSSMEEFPAKNFNPVHTFDNANMTFASPANREYTGEGSPQEWAPQMQVGTGFENVT</sequence>
<dbReference type="PANTHER" id="PTHR12565:SF321">
    <property type="entry name" value="TRANSCRIPTION FACTOR BHLH089"/>
    <property type="match status" value="1"/>
</dbReference>
<dbReference type="STRING" id="29655.A0A0K9NSZ6"/>
<name>A0A0K9NSZ6_ZOSMR</name>
<feature type="region of interest" description="Disordered" evidence="6">
    <location>
        <begin position="1"/>
        <end position="80"/>
    </location>
</feature>
<comment type="caution">
    <text evidence="8">The sequence shown here is derived from an EMBL/GenBank/DDBJ whole genome shotgun (WGS) entry which is preliminary data.</text>
</comment>
<evidence type="ECO:0000259" key="7">
    <source>
        <dbReference type="PROSITE" id="PS50888"/>
    </source>
</evidence>
<proteinExistence type="inferred from homology"/>
<evidence type="ECO:0000256" key="2">
    <source>
        <dbReference type="ARBA" id="ARBA00005510"/>
    </source>
</evidence>
<gene>
    <name evidence="8" type="ORF">ZOSMA_6G00780</name>
</gene>
<dbReference type="Gene3D" id="4.10.280.10">
    <property type="entry name" value="Helix-loop-helix DNA-binding domain"/>
    <property type="match status" value="1"/>
</dbReference>
<organism evidence="8 9">
    <name type="scientific">Zostera marina</name>
    <name type="common">Eelgrass</name>
    <dbReference type="NCBI Taxonomy" id="29655"/>
    <lineage>
        <taxon>Eukaryota</taxon>
        <taxon>Viridiplantae</taxon>
        <taxon>Streptophyta</taxon>
        <taxon>Embryophyta</taxon>
        <taxon>Tracheophyta</taxon>
        <taxon>Spermatophyta</taxon>
        <taxon>Magnoliopsida</taxon>
        <taxon>Liliopsida</taxon>
        <taxon>Zosteraceae</taxon>
        <taxon>Zostera</taxon>
    </lineage>
</organism>
<dbReference type="OMA" id="HMQVDGN"/>
<feature type="compositionally biased region" description="Polar residues" evidence="6">
    <location>
        <begin position="112"/>
        <end position="124"/>
    </location>
</feature>
<evidence type="ECO:0000256" key="3">
    <source>
        <dbReference type="ARBA" id="ARBA00023015"/>
    </source>
</evidence>
<evidence type="ECO:0000313" key="8">
    <source>
        <dbReference type="EMBL" id="KMZ59147.1"/>
    </source>
</evidence>
<dbReference type="InterPro" id="IPR011598">
    <property type="entry name" value="bHLH_dom"/>
</dbReference>
<feature type="region of interest" description="Disordered" evidence="6">
    <location>
        <begin position="100"/>
        <end position="127"/>
    </location>
</feature>
<evidence type="ECO:0000313" key="9">
    <source>
        <dbReference type="Proteomes" id="UP000036987"/>
    </source>
</evidence>
<keyword evidence="3" id="KW-0805">Transcription regulation</keyword>
<evidence type="ECO:0000256" key="5">
    <source>
        <dbReference type="ARBA" id="ARBA00023242"/>
    </source>
</evidence>
<accession>A0A0K9NSZ6</accession>
<dbReference type="InterPro" id="IPR036638">
    <property type="entry name" value="HLH_DNA-bd_sf"/>
</dbReference>
<reference evidence="9" key="1">
    <citation type="journal article" date="2016" name="Nature">
        <title>The genome of the seagrass Zostera marina reveals angiosperm adaptation to the sea.</title>
        <authorList>
            <person name="Olsen J.L."/>
            <person name="Rouze P."/>
            <person name="Verhelst B."/>
            <person name="Lin Y.-C."/>
            <person name="Bayer T."/>
            <person name="Collen J."/>
            <person name="Dattolo E."/>
            <person name="De Paoli E."/>
            <person name="Dittami S."/>
            <person name="Maumus F."/>
            <person name="Michel G."/>
            <person name="Kersting A."/>
            <person name="Lauritano C."/>
            <person name="Lohaus R."/>
            <person name="Toepel M."/>
            <person name="Tonon T."/>
            <person name="Vanneste K."/>
            <person name="Amirebrahimi M."/>
            <person name="Brakel J."/>
            <person name="Bostroem C."/>
            <person name="Chovatia M."/>
            <person name="Grimwood J."/>
            <person name="Jenkins J.W."/>
            <person name="Jueterbock A."/>
            <person name="Mraz A."/>
            <person name="Stam W.T."/>
            <person name="Tice H."/>
            <person name="Bornberg-Bauer E."/>
            <person name="Green P.J."/>
            <person name="Pearson G.A."/>
            <person name="Procaccini G."/>
            <person name="Duarte C.M."/>
            <person name="Schmutz J."/>
            <person name="Reusch T.B.H."/>
            <person name="Van de Peer Y."/>
        </authorList>
    </citation>
    <scope>NUCLEOTIDE SEQUENCE [LARGE SCALE GENOMIC DNA]</scope>
    <source>
        <strain evidence="9">cv. Finnish</strain>
    </source>
</reference>
<dbReference type="Proteomes" id="UP000036987">
    <property type="component" value="Unassembled WGS sequence"/>
</dbReference>
<feature type="compositionally biased region" description="Polar residues" evidence="6">
    <location>
        <begin position="41"/>
        <end position="52"/>
    </location>
</feature>
<evidence type="ECO:0000256" key="4">
    <source>
        <dbReference type="ARBA" id="ARBA00023163"/>
    </source>
</evidence>
<protein>
    <submittedName>
        <fullName evidence="8">BHLH transcription factor</fullName>
    </submittedName>
</protein>
<dbReference type="SMART" id="SM00353">
    <property type="entry name" value="HLH"/>
    <property type="match status" value="1"/>
</dbReference>
<dbReference type="InterPro" id="IPR024097">
    <property type="entry name" value="bHLH_ZIP_TF"/>
</dbReference>
<dbReference type="PANTHER" id="PTHR12565">
    <property type="entry name" value="STEROL REGULATORY ELEMENT-BINDING PROTEIN"/>
    <property type="match status" value="1"/>
</dbReference>
<evidence type="ECO:0000256" key="6">
    <source>
        <dbReference type="SAM" id="MobiDB-lite"/>
    </source>
</evidence>
<dbReference type="SUPFAM" id="SSF47459">
    <property type="entry name" value="HLH, helix-loop-helix DNA-binding domain"/>
    <property type="match status" value="1"/>
</dbReference>